<organism evidence="1 2">
    <name type="scientific">Streptomyces rectiviolaceus</name>
    <dbReference type="NCBI Taxonomy" id="332591"/>
    <lineage>
        <taxon>Bacteria</taxon>
        <taxon>Bacillati</taxon>
        <taxon>Actinomycetota</taxon>
        <taxon>Actinomycetes</taxon>
        <taxon>Kitasatosporales</taxon>
        <taxon>Streptomycetaceae</taxon>
        <taxon>Streptomyces</taxon>
    </lineage>
</organism>
<keyword evidence="2" id="KW-1185">Reference proteome</keyword>
<reference evidence="2" key="1">
    <citation type="journal article" date="2019" name="Int. J. Syst. Evol. Microbiol.">
        <title>The Global Catalogue of Microorganisms (GCM) 10K type strain sequencing project: providing services to taxonomists for standard genome sequencing and annotation.</title>
        <authorList>
            <consortium name="The Broad Institute Genomics Platform"/>
            <consortium name="The Broad Institute Genome Sequencing Center for Infectious Disease"/>
            <person name="Wu L."/>
            <person name="Ma J."/>
        </authorList>
    </citation>
    <scope>NUCLEOTIDE SEQUENCE [LARGE SCALE GENOMIC DNA]</scope>
    <source>
        <strain evidence="2">JCM 9092</strain>
    </source>
</reference>
<evidence type="ECO:0000313" key="2">
    <source>
        <dbReference type="Proteomes" id="UP001501637"/>
    </source>
</evidence>
<gene>
    <name evidence="1" type="ORF">GCM10010449_33120</name>
</gene>
<accession>A0ABP6MHW1</accession>
<name>A0ABP6MHW1_9ACTN</name>
<evidence type="ECO:0000313" key="1">
    <source>
        <dbReference type="EMBL" id="GAA3107652.1"/>
    </source>
</evidence>
<sequence>MLFKRDVLIGIAAGEIDLAFRRWRRPAVRPGTELRTEVGVLVIGEVEIVPEPAVTDRDARRAGFADRERLLADQRPGEERRLYRIGVRVAGDDPRIRLRQDTDVSRAELDEIVAELGRVDARSRRAMDHADA</sequence>
<dbReference type="Proteomes" id="UP001501637">
    <property type="component" value="Unassembled WGS sequence"/>
</dbReference>
<dbReference type="RefSeq" id="WP_344521717.1">
    <property type="nucleotide sequence ID" value="NZ_BAAAUG010000050.1"/>
</dbReference>
<protein>
    <submittedName>
        <fullName evidence="1">Uncharacterized protein</fullName>
    </submittedName>
</protein>
<proteinExistence type="predicted"/>
<dbReference type="EMBL" id="BAAAUG010000050">
    <property type="protein sequence ID" value="GAA3107652.1"/>
    <property type="molecule type" value="Genomic_DNA"/>
</dbReference>
<comment type="caution">
    <text evidence="1">The sequence shown here is derived from an EMBL/GenBank/DDBJ whole genome shotgun (WGS) entry which is preliminary data.</text>
</comment>